<protein>
    <recommendedName>
        <fullName evidence="9">5'-nucleotidase SurE</fullName>
        <ecNumber evidence="9">3.1.3.5</ecNumber>
    </recommendedName>
    <alternativeName>
        <fullName evidence="9">Nucleoside 5'-monophosphate phosphohydrolase</fullName>
    </alternativeName>
</protein>
<evidence type="ECO:0000256" key="1">
    <source>
        <dbReference type="ARBA" id="ARBA00000815"/>
    </source>
</evidence>
<evidence type="ECO:0000256" key="6">
    <source>
        <dbReference type="ARBA" id="ARBA00022723"/>
    </source>
</evidence>
<evidence type="ECO:0000256" key="7">
    <source>
        <dbReference type="ARBA" id="ARBA00022741"/>
    </source>
</evidence>
<evidence type="ECO:0000313" key="12">
    <source>
        <dbReference type="EMBL" id="HAE51042.1"/>
    </source>
</evidence>
<feature type="binding site" evidence="9">
    <location>
        <position position="80"/>
    </location>
    <ligand>
        <name>a divalent metal cation</name>
        <dbReference type="ChEBI" id="CHEBI:60240"/>
    </ligand>
</feature>
<evidence type="ECO:0000256" key="2">
    <source>
        <dbReference type="ARBA" id="ARBA00001946"/>
    </source>
</evidence>
<comment type="cofactor">
    <cofactor evidence="2">
        <name>Mg(2+)</name>
        <dbReference type="ChEBI" id="CHEBI:18420"/>
    </cofactor>
</comment>
<accession>A0A3B9IT37</accession>
<evidence type="ECO:0000256" key="9">
    <source>
        <dbReference type="HAMAP-Rule" id="MF_00060"/>
    </source>
</evidence>
<dbReference type="NCBIfam" id="NF001490">
    <property type="entry name" value="PRK00346.1-4"/>
    <property type="match status" value="1"/>
</dbReference>
<evidence type="ECO:0000256" key="8">
    <source>
        <dbReference type="ARBA" id="ARBA00022801"/>
    </source>
</evidence>
<proteinExistence type="inferred from homology"/>
<dbReference type="GO" id="GO:0008253">
    <property type="term" value="F:5'-nucleotidase activity"/>
    <property type="evidence" value="ECO:0007669"/>
    <property type="project" value="UniProtKB-UniRule"/>
</dbReference>
<evidence type="ECO:0000256" key="5">
    <source>
        <dbReference type="ARBA" id="ARBA00022490"/>
    </source>
</evidence>
<organism evidence="12 13">
    <name type="scientific">Tistrella mobilis</name>
    <dbReference type="NCBI Taxonomy" id="171437"/>
    <lineage>
        <taxon>Bacteria</taxon>
        <taxon>Pseudomonadati</taxon>
        <taxon>Pseudomonadota</taxon>
        <taxon>Alphaproteobacteria</taxon>
        <taxon>Geminicoccales</taxon>
        <taxon>Geminicoccaceae</taxon>
        <taxon>Tistrella</taxon>
    </lineage>
</organism>
<evidence type="ECO:0000256" key="4">
    <source>
        <dbReference type="ARBA" id="ARBA00011062"/>
    </source>
</evidence>
<dbReference type="PANTHER" id="PTHR30457">
    <property type="entry name" value="5'-NUCLEOTIDASE SURE"/>
    <property type="match status" value="1"/>
</dbReference>
<feature type="domain" description="Survival protein SurE-like phosphatase/nucleotidase" evidence="11">
    <location>
        <begin position="75"/>
        <end position="257"/>
    </location>
</feature>
<dbReference type="GO" id="GO:0008254">
    <property type="term" value="F:3'-nucleotidase activity"/>
    <property type="evidence" value="ECO:0007669"/>
    <property type="project" value="TreeGrafter"/>
</dbReference>
<evidence type="ECO:0000259" key="11">
    <source>
        <dbReference type="Pfam" id="PF01975"/>
    </source>
</evidence>
<sequence>MAASASRRRCAPIWAAPRSSVPDPFACPLQTIRITSYRNTGNECRRPLGGTSHEGQERVSKPDFPDPEGVRHVRILISNDDGINAPGIAILEQIARELSDDVWVVAPETDQSGVSHSLTIHNPLRVRKIADKRYGVSGTPTDCVLIATRRLMHETAPDLVLSGVNRGANLGEDVHYSGTIAAAKEATLLGLQAIAMSQVFVDPQDVPWRTARAHGPALVEKLIATKWPKGVLVNVNYPPVEPEAVTGVKVVSQGQRVLGEMIVEGRDPRGVPYYWIGGLRRDGHETEGTDLSVIRKGAISVTPLHIDLTARDYMGALEDVLGA</sequence>
<dbReference type="Gene3D" id="3.40.1210.10">
    <property type="entry name" value="Survival protein SurE-like phosphatase/nucleotidase"/>
    <property type="match status" value="1"/>
</dbReference>
<dbReference type="FunFam" id="3.40.1210.10:FF:000001">
    <property type="entry name" value="5'/3'-nucleotidase SurE"/>
    <property type="match status" value="1"/>
</dbReference>
<feature type="region of interest" description="Disordered" evidence="10">
    <location>
        <begin position="42"/>
        <end position="65"/>
    </location>
</feature>
<dbReference type="GO" id="GO:0005737">
    <property type="term" value="C:cytoplasm"/>
    <property type="evidence" value="ECO:0007669"/>
    <property type="project" value="UniProtKB-SubCell"/>
</dbReference>
<keyword evidence="5 9" id="KW-0963">Cytoplasm</keyword>
<feature type="binding site" evidence="9">
    <location>
        <position position="81"/>
    </location>
    <ligand>
        <name>a divalent metal cation</name>
        <dbReference type="ChEBI" id="CHEBI:60240"/>
    </ligand>
</feature>
<dbReference type="GO" id="GO:0046872">
    <property type="term" value="F:metal ion binding"/>
    <property type="evidence" value="ECO:0007669"/>
    <property type="project" value="UniProtKB-UniRule"/>
</dbReference>
<dbReference type="EMBL" id="DMAI01000441">
    <property type="protein sequence ID" value="HAE51042.1"/>
    <property type="molecule type" value="Genomic_DNA"/>
</dbReference>
<dbReference type="InterPro" id="IPR036523">
    <property type="entry name" value="SurE-like_sf"/>
</dbReference>
<dbReference type="PANTHER" id="PTHR30457:SF12">
    <property type="entry name" value="5'_3'-NUCLEOTIDASE SURE"/>
    <property type="match status" value="1"/>
</dbReference>
<dbReference type="AlphaFoldDB" id="A0A3B9IT37"/>
<dbReference type="NCBIfam" id="TIGR00087">
    <property type="entry name" value="surE"/>
    <property type="match status" value="1"/>
</dbReference>
<dbReference type="GO" id="GO:0004309">
    <property type="term" value="F:exopolyphosphatase activity"/>
    <property type="evidence" value="ECO:0007669"/>
    <property type="project" value="TreeGrafter"/>
</dbReference>
<keyword evidence="7 9" id="KW-0547">Nucleotide-binding</keyword>
<dbReference type="HAMAP" id="MF_00060">
    <property type="entry name" value="SurE"/>
    <property type="match status" value="1"/>
</dbReference>
<gene>
    <name evidence="9" type="primary">surE</name>
    <name evidence="12" type="ORF">DCK97_26880</name>
</gene>
<feature type="compositionally biased region" description="Basic and acidic residues" evidence="10">
    <location>
        <begin position="54"/>
        <end position="65"/>
    </location>
</feature>
<evidence type="ECO:0000256" key="10">
    <source>
        <dbReference type="SAM" id="MobiDB-lite"/>
    </source>
</evidence>
<dbReference type="SUPFAM" id="SSF64167">
    <property type="entry name" value="SurE-like"/>
    <property type="match status" value="1"/>
</dbReference>
<feature type="binding site" evidence="9">
    <location>
        <position position="112"/>
    </location>
    <ligand>
        <name>a divalent metal cation</name>
        <dbReference type="ChEBI" id="CHEBI:60240"/>
    </ligand>
</feature>
<reference evidence="12 13" key="1">
    <citation type="journal article" date="2018" name="Nat. Biotechnol.">
        <title>A standardized bacterial taxonomy based on genome phylogeny substantially revises the tree of life.</title>
        <authorList>
            <person name="Parks D.H."/>
            <person name="Chuvochina M."/>
            <person name="Waite D.W."/>
            <person name="Rinke C."/>
            <person name="Skarshewski A."/>
            <person name="Chaumeil P.A."/>
            <person name="Hugenholtz P."/>
        </authorList>
    </citation>
    <scope>NUCLEOTIDE SEQUENCE [LARGE SCALE GENOMIC DNA]</scope>
    <source>
        <strain evidence="12">UBA8739</strain>
    </source>
</reference>
<evidence type="ECO:0000256" key="3">
    <source>
        <dbReference type="ARBA" id="ARBA00004496"/>
    </source>
</evidence>
<comment type="function">
    <text evidence="9">Nucleotidase that shows phosphatase activity on nucleoside 5'-monophosphates.</text>
</comment>
<comment type="catalytic activity">
    <reaction evidence="1 9">
        <text>a ribonucleoside 5'-phosphate + H2O = a ribonucleoside + phosphate</text>
        <dbReference type="Rhea" id="RHEA:12484"/>
        <dbReference type="ChEBI" id="CHEBI:15377"/>
        <dbReference type="ChEBI" id="CHEBI:18254"/>
        <dbReference type="ChEBI" id="CHEBI:43474"/>
        <dbReference type="ChEBI" id="CHEBI:58043"/>
        <dbReference type="EC" id="3.1.3.5"/>
    </reaction>
</comment>
<dbReference type="Proteomes" id="UP000257706">
    <property type="component" value="Unassembled WGS sequence"/>
</dbReference>
<dbReference type="GO" id="GO:0000166">
    <property type="term" value="F:nucleotide binding"/>
    <property type="evidence" value="ECO:0007669"/>
    <property type="project" value="UniProtKB-KW"/>
</dbReference>
<comment type="cofactor">
    <cofactor evidence="9">
        <name>a divalent metal cation</name>
        <dbReference type="ChEBI" id="CHEBI:60240"/>
    </cofactor>
    <text evidence="9">Binds 1 divalent metal cation per subunit.</text>
</comment>
<keyword evidence="6 9" id="KW-0479">Metal-binding</keyword>
<dbReference type="Pfam" id="PF01975">
    <property type="entry name" value="SurE"/>
    <property type="match status" value="1"/>
</dbReference>
<comment type="similarity">
    <text evidence="4 9">Belongs to the SurE nucleotidase family.</text>
</comment>
<feature type="binding site" evidence="9">
    <location>
        <position position="165"/>
    </location>
    <ligand>
        <name>a divalent metal cation</name>
        <dbReference type="ChEBI" id="CHEBI:60240"/>
    </ligand>
</feature>
<comment type="subcellular location">
    <subcellularLocation>
        <location evidence="3 9">Cytoplasm</location>
    </subcellularLocation>
</comment>
<name>A0A3B9IT37_9PROT</name>
<dbReference type="InterPro" id="IPR030048">
    <property type="entry name" value="SurE"/>
</dbReference>
<keyword evidence="8 9" id="KW-0378">Hydrolase</keyword>
<dbReference type="InterPro" id="IPR002828">
    <property type="entry name" value="SurE-like_Pase/nucleotidase"/>
</dbReference>
<evidence type="ECO:0000313" key="13">
    <source>
        <dbReference type="Proteomes" id="UP000257706"/>
    </source>
</evidence>
<comment type="caution">
    <text evidence="12">The sequence shown here is derived from an EMBL/GenBank/DDBJ whole genome shotgun (WGS) entry which is preliminary data.</text>
</comment>
<dbReference type="EC" id="3.1.3.5" evidence="9"/>